<reference evidence="1" key="1">
    <citation type="submission" date="2023-06" db="EMBL/GenBank/DDBJ databases">
        <authorList>
            <consortium name="PulseNet: The National Subtyping Network for Foodborne Disease Surveillance"/>
        </authorList>
    </citation>
    <scope>NUCLEOTIDE SEQUENCE</scope>
    <source>
        <strain evidence="1">PNUSAC035917</strain>
    </source>
</reference>
<proteinExistence type="predicted"/>
<accession>A0AAD2Z617</accession>
<comment type="caution">
    <text evidence="1">The sequence shown here is derived from an EMBL/GenBank/DDBJ whole genome shotgun (WGS) entry which is preliminary data.</text>
</comment>
<organism evidence="1 2">
    <name type="scientific">Campylobacter jejuni</name>
    <dbReference type="NCBI Taxonomy" id="197"/>
    <lineage>
        <taxon>Bacteria</taxon>
        <taxon>Pseudomonadati</taxon>
        <taxon>Campylobacterota</taxon>
        <taxon>Epsilonproteobacteria</taxon>
        <taxon>Campylobacterales</taxon>
        <taxon>Campylobacteraceae</taxon>
        <taxon>Campylobacter</taxon>
    </lineage>
</organism>
<gene>
    <name evidence="1" type="ORF">QQI97_001476</name>
</gene>
<protein>
    <submittedName>
        <fullName evidence="1">Uncharacterized protein</fullName>
    </submittedName>
</protein>
<sequence>MKKNASSKILLSLGVATLLYSGAFAAEITFNSDNDLNTHFDINEKDNVAIFKNEDYKNKQDVTFNISASAFDDAPEDTKINIDLGNNS</sequence>
<evidence type="ECO:0000313" key="2">
    <source>
        <dbReference type="Proteomes" id="UP001183411"/>
    </source>
</evidence>
<dbReference type="RefSeq" id="WP_052802475.1">
    <property type="nucleotide sequence ID" value="NZ_CUME01000009.1"/>
</dbReference>
<name>A0AAD2Z617_CAMJU</name>
<evidence type="ECO:0000313" key="1">
    <source>
        <dbReference type="EMBL" id="ELD5187282.1"/>
    </source>
</evidence>
<dbReference type="Proteomes" id="UP001183411">
    <property type="component" value="Unassembled WGS sequence"/>
</dbReference>
<dbReference type="AlphaFoldDB" id="A0AAD2Z617"/>
<dbReference type="EMBL" id="ABMIIH010000009">
    <property type="protein sequence ID" value="ELD5187282.1"/>
    <property type="molecule type" value="Genomic_DNA"/>
</dbReference>